<accession>A0ABR1CTC6</accession>
<evidence type="ECO:0000313" key="2">
    <source>
        <dbReference type="Proteomes" id="UP001303046"/>
    </source>
</evidence>
<keyword evidence="2" id="KW-1185">Reference proteome</keyword>
<evidence type="ECO:0000313" key="1">
    <source>
        <dbReference type="EMBL" id="KAK6741087.1"/>
    </source>
</evidence>
<reference evidence="1 2" key="1">
    <citation type="submission" date="2023-08" db="EMBL/GenBank/DDBJ databases">
        <title>A Necator americanus chromosomal reference genome.</title>
        <authorList>
            <person name="Ilik V."/>
            <person name="Petrzelkova K.J."/>
            <person name="Pardy F."/>
            <person name="Fuh T."/>
            <person name="Niatou-Singa F.S."/>
            <person name="Gouil Q."/>
            <person name="Baker L."/>
            <person name="Ritchie M.E."/>
            <person name="Jex A.R."/>
            <person name="Gazzola D."/>
            <person name="Li H."/>
            <person name="Toshio Fujiwara R."/>
            <person name="Zhan B."/>
            <person name="Aroian R.V."/>
            <person name="Pafco B."/>
            <person name="Schwarz E.M."/>
        </authorList>
    </citation>
    <scope>NUCLEOTIDE SEQUENCE [LARGE SCALE GENOMIC DNA]</scope>
    <source>
        <strain evidence="1 2">Aroian</strain>
        <tissue evidence="1">Whole animal</tissue>
    </source>
</reference>
<dbReference type="Proteomes" id="UP001303046">
    <property type="component" value="Unassembled WGS sequence"/>
</dbReference>
<protein>
    <submittedName>
        <fullName evidence="1">Uncharacterized protein</fullName>
    </submittedName>
</protein>
<comment type="caution">
    <text evidence="1">The sequence shown here is derived from an EMBL/GenBank/DDBJ whole genome shotgun (WGS) entry which is preliminary data.</text>
</comment>
<gene>
    <name evidence="1" type="primary">Necator_chrIII.g9895</name>
    <name evidence="1" type="ORF">RB195_009130</name>
</gene>
<sequence>MEEFEKAHEDTNARKAYALLKKYSGKMKRCSPVLNTPSGVAVGEATLPINPSTKSEVVARIQKNRESGGGDEISNC</sequence>
<dbReference type="EMBL" id="JAVFWL010000003">
    <property type="protein sequence ID" value="KAK6741087.1"/>
    <property type="molecule type" value="Genomic_DNA"/>
</dbReference>
<name>A0ABR1CTC6_NECAM</name>
<proteinExistence type="predicted"/>
<organism evidence="1 2">
    <name type="scientific">Necator americanus</name>
    <name type="common">Human hookworm</name>
    <dbReference type="NCBI Taxonomy" id="51031"/>
    <lineage>
        <taxon>Eukaryota</taxon>
        <taxon>Metazoa</taxon>
        <taxon>Ecdysozoa</taxon>
        <taxon>Nematoda</taxon>
        <taxon>Chromadorea</taxon>
        <taxon>Rhabditida</taxon>
        <taxon>Rhabditina</taxon>
        <taxon>Rhabditomorpha</taxon>
        <taxon>Strongyloidea</taxon>
        <taxon>Ancylostomatidae</taxon>
        <taxon>Bunostominae</taxon>
        <taxon>Necator</taxon>
    </lineage>
</organism>